<gene>
    <name evidence="1" type="ORF">CYCCA115_LOCUS7686</name>
</gene>
<sequence>MIRASKRNKLKERLETFKTFALLFMIAINIFEQHSAFESNFQRELAESSNDVVVDHLLTSSPKAIKQEYASYVPSHLETRIMASSRSELQYDRMRADECSLFFNTSQSGISPEYHEYVAMMDKYIKAVKNFDAKVDDLRLIPTEKRQKICQSMDNILKGAFPAENSLSRTRGGFIEPLLPPLRHPRFCEDGHLGWDSVYLLNIDYLVHDFGLMCNQLNSTSKTVFVDLGASLDYHPENNPALQLVDLYQKFGIKFDHYYAFEATVIPPDQVFQKVPRDILPSYHWFNVPVEVLETSKQNPWASILSKYNEDDLVVVKLDIDTPAAEIPLVGQLLEEKNSRIVDQFYFEHHVRMKNMLRFWKTGATKTLQHSMDLFTQLRQTGIAAHSWI</sequence>
<name>A0AAD2CSU8_9STRA</name>
<reference evidence="1" key="1">
    <citation type="submission" date="2023-08" db="EMBL/GenBank/DDBJ databases">
        <authorList>
            <person name="Audoor S."/>
            <person name="Bilcke G."/>
        </authorList>
    </citation>
    <scope>NUCLEOTIDE SEQUENCE</scope>
</reference>
<keyword evidence="2" id="KW-1185">Reference proteome</keyword>
<comment type="caution">
    <text evidence="1">The sequence shown here is derived from an EMBL/GenBank/DDBJ whole genome shotgun (WGS) entry which is preliminary data.</text>
</comment>
<dbReference type="EMBL" id="CAKOGP040001090">
    <property type="protein sequence ID" value="CAJ1941854.1"/>
    <property type="molecule type" value="Genomic_DNA"/>
</dbReference>
<evidence type="ECO:0000313" key="2">
    <source>
        <dbReference type="Proteomes" id="UP001295423"/>
    </source>
</evidence>
<proteinExistence type="predicted"/>
<dbReference type="Proteomes" id="UP001295423">
    <property type="component" value="Unassembled WGS sequence"/>
</dbReference>
<evidence type="ECO:0000313" key="1">
    <source>
        <dbReference type="EMBL" id="CAJ1941854.1"/>
    </source>
</evidence>
<dbReference type="AlphaFoldDB" id="A0AAD2CSU8"/>
<protein>
    <submittedName>
        <fullName evidence="1">Uncharacterized protein</fullName>
    </submittedName>
</protein>
<organism evidence="1 2">
    <name type="scientific">Cylindrotheca closterium</name>
    <dbReference type="NCBI Taxonomy" id="2856"/>
    <lineage>
        <taxon>Eukaryota</taxon>
        <taxon>Sar</taxon>
        <taxon>Stramenopiles</taxon>
        <taxon>Ochrophyta</taxon>
        <taxon>Bacillariophyta</taxon>
        <taxon>Bacillariophyceae</taxon>
        <taxon>Bacillariophycidae</taxon>
        <taxon>Bacillariales</taxon>
        <taxon>Bacillariaceae</taxon>
        <taxon>Cylindrotheca</taxon>
    </lineage>
</organism>
<accession>A0AAD2CSU8</accession>